<evidence type="ECO:0000313" key="2">
    <source>
        <dbReference type="EMBL" id="KAI9201163.1"/>
    </source>
</evidence>
<sequence>MNSTEGTEEKNKQGDAETTVETTDYRTSAGETDPTPVKVGVVHLTRKDSPEVGSKGGGILTGAADAIVKTVESAKEAISGNSKESDNKK</sequence>
<evidence type="ECO:0000256" key="1">
    <source>
        <dbReference type="SAM" id="MobiDB-lite"/>
    </source>
</evidence>
<accession>A0AAD5P5Q0</accession>
<protein>
    <submittedName>
        <fullName evidence="2">Uncharacterized protein</fullName>
    </submittedName>
</protein>
<dbReference type="AlphaFoldDB" id="A0AAD5P5Q0"/>
<reference evidence="2" key="2">
    <citation type="submission" date="2023-02" db="EMBL/GenBank/DDBJ databases">
        <authorList>
            <person name="Swenson N.G."/>
            <person name="Wegrzyn J.L."/>
            <person name="Mcevoy S.L."/>
        </authorList>
    </citation>
    <scope>NUCLEOTIDE SEQUENCE</scope>
    <source>
        <strain evidence="2">91603</strain>
        <tissue evidence="2">Leaf</tissue>
    </source>
</reference>
<dbReference type="EMBL" id="JAJSOW010000001">
    <property type="protein sequence ID" value="KAI9201163.1"/>
    <property type="molecule type" value="Genomic_DNA"/>
</dbReference>
<organism evidence="2 3">
    <name type="scientific">Acer negundo</name>
    <name type="common">Box elder</name>
    <dbReference type="NCBI Taxonomy" id="4023"/>
    <lineage>
        <taxon>Eukaryota</taxon>
        <taxon>Viridiplantae</taxon>
        <taxon>Streptophyta</taxon>
        <taxon>Embryophyta</taxon>
        <taxon>Tracheophyta</taxon>
        <taxon>Spermatophyta</taxon>
        <taxon>Magnoliopsida</taxon>
        <taxon>eudicotyledons</taxon>
        <taxon>Gunneridae</taxon>
        <taxon>Pentapetalae</taxon>
        <taxon>rosids</taxon>
        <taxon>malvids</taxon>
        <taxon>Sapindales</taxon>
        <taxon>Sapindaceae</taxon>
        <taxon>Hippocastanoideae</taxon>
        <taxon>Acereae</taxon>
        <taxon>Acer</taxon>
    </lineage>
</organism>
<comment type="caution">
    <text evidence="2">The sequence shown here is derived from an EMBL/GenBank/DDBJ whole genome shotgun (WGS) entry which is preliminary data.</text>
</comment>
<evidence type="ECO:0000313" key="3">
    <source>
        <dbReference type="Proteomes" id="UP001064489"/>
    </source>
</evidence>
<reference evidence="2" key="1">
    <citation type="journal article" date="2022" name="Plant J.">
        <title>Strategies of tolerance reflected in two North American maple genomes.</title>
        <authorList>
            <person name="McEvoy S.L."/>
            <person name="Sezen U.U."/>
            <person name="Trouern-Trend A."/>
            <person name="McMahon S.M."/>
            <person name="Schaberg P.G."/>
            <person name="Yang J."/>
            <person name="Wegrzyn J.L."/>
            <person name="Swenson N.G."/>
        </authorList>
    </citation>
    <scope>NUCLEOTIDE SEQUENCE</scope>
    <source>
        <strain evidence="2">91603</strain>
    </source>
</reference>
<keyword evidence="3" id="KW-1185">Reference proteome</keyword>
<name>A0AAD5P5Q0_ACENE</name>
<proteinExistence type="predicted"/>
<dbReference type="Proteomes" id="UP001064489">
    <property type="component" value="Chromosome 9"/>
</dbReference>
<gene>
    <name evidence="2" type="ORF">LWI28_019292</name>
</gene>
<feature type="region of interest" description="Disordered" evidence="1">
    <location>
        <begin position="1"/>
        <end position="38"/>
    </location>
</feature>
<feature type="compositionally biased region" description="Polar residues" evidence="1">
    <location>
        <begin position="19"/>
        <end position="30"/>
    </location>
</feature>